<accession>A0A6C0DFM0</accession>
<evidence type="ECO:0000313" key="1">
    <source>
        <dbReference type="EMBL" id="QHT15182.1"/>
    </source>
</evidence>
<reference evidence="1" key="1">
    <citation type="journal article" date="2020" name="Nature">
        <title>Giant virus diversity and host interactions through global metagenomics.</title>
        <authorList>
            <person name="Schulz F."/>
            <person name="Roux S."/>
            <person name="Paez-Espino D."/>
            <person name="Jungbluth S."/>
            <person name="Walsh D.A."/>
            <person name="Denef V.J."/>
            <person name="McMahon K.D."/>
            <person name="Konstantinidis K.T."/>
            <person name="Eloe-Fadrosh E.A."/>
            <person name="Kyrpides N.C."/>
            <person name="Woyke T."/>
        </authorList>
    </citation>
    <scope>NUCLEOTIDE SEQUENCE</scope>
    <source>
        <strain evidence="1">GVMAG-M-3300023174-144</strain>
    </source>
</reference>
<dbReference type="EMBL" id="MN739602">
    <property type="protein sequence ID" value="QHT15182.1"/>
    <property type="molecule type" value="Genomic_DNA"/>
</dbReference>
<name>A0A6C0DFM0_9ZZZZ</name>
<protein>
    <submittedName>
        <fullName evidence="1">Uncharacterized protein</fullName>
    </submittedName>
</protein>
<sequence>MEFVYVLFSDGGEWEDMIIILSKEEAINASINHPNHRVEIFIKNDTCGYKPTYNYYKNGEFIHNS</sequence>
<dbReference type="AlphaFoldDB" id="A0A6C0DFM0"/>
<proteinExistence type="predicted"/>
<organism evidence="1">
    <name type="scientific">viral metagenome</name>
    <dbReference type="NCBI Taxonomy" id="1070528"/>
    <lineage>
        <taxon>unclassified sequences</taxon>
        <taxon>metagenomes</taxon>
        <taxon>organismal metagenomes</taxon>
    </lineage>
</organism>